<dbReference type="OrthoDB" id="2385264at2"/>
<dbReference type="EMBL" id="ALPT02000041">
    <property type="protein sequence ID" value="KGA96961.1"/>
    <property type="molecule type" value="Genomic_DNA"/>
</dbReference>
<gene>
    <name evidence="5" type="ORF">AJ85_17580</name>
    <name evidence="4" type="ORF">BALCAV_0213130</name>
</gene>
<feature type="compositionally biased region" description="Acidic residues" evidence="2">
    <location>
        <begin position="243"/>
        <end position="255"/>
    </location>
</feature>
<keyword evidence="3" id="KW-1133">Transmembrane helix</keyword>
<keyword evidence="3" id="KW-0812">Transmembrane</keyword>
<proteinExistence type="predicted"/>
<feature type="compositionally biased region" description="Acidic residues" evidence="2">
    <location>
        <begin position="447"/>
        <end position="458"/>
    </location>
</feature>
<protein>
    <submittedName>
        <fullName evidence="4">Uncharacterized protein</fullName>
    </submittedName>
</protein>
<dbReference type="InterPro" id="IPR043756">
    <property type="entry name" value="DUF5702"/>
</dbReference>
<evidence type="ECO:0000256" key="1">
    <source>
        <dbReference type="SAM" id="Coils"/>
    </source>
</evidence>
<sequence length="728" mass="82344">MKKWLKKAYHKLVFDEHGAVSIYAIMITLLLFLFNAVLIDYMRIMVAERETEQAARAAARSVMANFDQGVKSYGLFGADGGQEEANEIFQKVFENHLAVDGSSGDIFHFSTPQPVSGEVNVVVDEGRMLAHSEIFKHQVLEEMKYSAPIEVGQALIEGILGISSAMEEASKLSKVHKKIRKDLEEREEKLDEALEKLRAAKDIIEGHAGQVQDSSSSSFPDVNNLDDVRNHFERYKEIRAEESESDEDLSDEEKEEREKNSEDADKFIERASNLAEGIYNDVREIGELLVDARTLIEEARVHNQNIADELASVDEDVDFSDAIDAGNMSNSDNSSGYSGAEGGIGEARDELDKLVFEDEFFETLLEYIRIGKDAVDDGAAQHTDAMRSKINAIGTMIDQEQPQFFGTTLGQLREAHELGSQNILLAFNHLKDGIEEMKSTDEKSSEEVEDKEDEADENLEDANEDLDDFLNGIADSNEGYDDLLEILSKYIEAADSEIPIDRGNTDDLSDSTFNLIDMLFKNMGNILLNARDELYVNEYIMTKFKSHDFSKQDYSVDQNEIEFILYGQANAADNFALAMTEIFAFRFAVNLVEAFTKQEVRVFGKFMWVAAIAYAIKETVIDIDRLRRGQRIEFFEGIRFEMDYRDHLRLFLFLHLEGNKIPRTMARIEQQSGSDLTQLPTYIEGNASSSLQLWFLPGVTSLLSNAGILSGEVKDREFIIEKEIYYSY</sequence>
<feature type="compositionally biased region" description="Polar residues" evidence="2">
    <location>
        <begin position="327"/>
        <end position="337"/>
    </location>
</feature>
<dbReference type="Proteomes" id="UP000002754">
    <property type="component" value="Unassembled WGS sequence"/>
</dbReference>
<dbReference type="STRING" id="1218173.BALCAV_0213130"/>
<organism evidence="4 6">
    <name type="scientific">Alkalihalobacillus alcalophilus ATCC 27647 = CGMCC 1.3604</name>
    <dbReference type="NCBI Taxonomy" id="1218173"/>
    <lineage>
        <taxon>Bacteria</taxon>
        <taxon>Bacillati</taxon>
        <taxon>Bacillota</taxon>
        <taxon>Bacilli</taxon>
        <taxon>Bacillales</taxon>
        <taxon>Bacillaceae</taxon>
        <taxon>Alkalihalobacillus</taxon>
    </lineage>
</organism>
<evidence type="ECO:0000313" key="7">
    <source>
        <dbReference type="Proteomes" id="UP000297014"/>
    </source>
</evidence>
<comment type="caution">
    <text evidence="4">The sequence shown here is derived from an EMBL/GenBank/DDBJ whole genome shotgun (WGS) entry which is preliminary data.</text>
</comment>
<evidence type="ECO:0000313" key="5">
    <source>
        <dbReference type="EMBL" id="THG89480.1"/>
    </source>
</evidence>
<evidence type="ECO:0000313" key="6">
    <source>
        <dbReference type="Proteomes" id="UP000002754"/>
    </source>
</evidence>
<feature type="region of interest" description="Disordered" evidence="2">
    <location>
        <begin position="322"/>
        <end position="341"/>
    </location>
</feature>
<reference evidence="5 7" key="2">
    <citation type="submission" date="2014-01" db="EMBL/GenBank/DDBJ databases">
        <title>Draft genome sequencing of Bacillus alcalophilus CGMCC 1.3604.</title>
        <authorList>
            <person name="Yang J."/>
            <person name="Diao L."/>
            <person name="Yang S."/>
        </authorList>
    </citation>
    <scope>NUCLEOTIDE SEQUENCE [LARGE SCALE GENOMIC DNA]</scope>
    <source>
        <strain evidence="5 7">CGMCC 1.3604</strain>
    </source>
</reference>
<dbReference type="AlphaFoldDB" id="A0A094WJE7"/>
<evidence type="ECO:0000256" key="3">
    <source>
        <dbReference type="SAM" id="Phobius"/>
    </source>
</evidence>
<reference evidence="4 6" key="1">
    <citation type="journal article" date="2014" name="Genome Announc.">
        <title>Draft Genome Sequence of Bacillus alcalophilus AV1934, a Classic Alkaliphile Isolated from Human Feces in 1934.</title>
        <authorList>
            <person name="Attie O."/>
            <person name="Jayaprakash A."/>
            <person name="Shah H."/>
            <person name="Paulsen I.T."/>
            <person name="Morino M."/>
            <person name="Takahashi Y."/>
            <person name="Narumi I."/>
            <person name="Sachidanandam R."/>
            <person name="Satoh K."/>
            <person name="Ito M."/>
            <person name="Krulwich T.A."/>
        </authorList>
    </citation>
    <scope>NUCLEOTIDE SEQUENCE [LARGE SCALE GENOMIC DNA]</scope>
    <source>
        <strain evidence="4 6">AV1934</strain>
    </source>
</reference>
<dbReference type="Pfam" id="PF18960">
    <property type="entry name" value="DUF5702"/>
    <property type="match status" value="1"/>
</dbReference>
<accession>A0A094WJE7</accession>
<keyword evidence="3" id="KW-0472">Membrane</keyword>
<dbReference type="RefSeq" id="WP_003321110.1">
    <property type="nucleotide sequence ID" value="NZ_ALPT02000041.1"/>
</dbReference>
<dbReference type="Proteomes" id="UP000297014">
    <property type="component" value="Unassembled WGS sequence"/>
</dbReference>
<feature type="region of interest" description="Disordered" evidence="2">
    <location>
        <begin position="237"/>
        <end position="265"/>
    </location>
</feature>
<dbReference type="EMBL" id="JALP01000228">
    <property type="protein sequence ID" value="THG89480.1"/>
    <property type="molecule type" value="Genomic_DNA"/>
</dbReference>
<feature type="region of interest" description="Disordered" evidence="2">
    <location>
        <begin position="437"/>
        <end position="458"/>
    </location>
</feature>
<name>A0A094WJE7_ALKAL</name>
<feature type="coiled-coil region" evidence="1">
    <location>
        <begin position="176"/>
        <end position="203"/>
    </location>
</feature>
<keyword evidence="6" id="KW-1185">Reference proteome</keyword>
<evidence type="ECO:0000256" key="2">
    <source>
        <dbReference type="SAM" id="MobiDB-lite"/>
    </source>
</evidence>
<dbReference type="eggNOG" id="ENOG502ZBI7">
    <property type="taxonomic scope" value="Bacteria"/>
</dbReference>
<evidence type="ECO:0000313" key="4">
    <source>
        <dbReference type="EMBL" id="KGA96961.1"/>
    </source>
</evidence>
<keyword evidence="1" id="KW-0175">Coiled coil</keyword>
<feature type="transmembrane region" description="Helical" evidence="3">
    <location>
        <begin position="20"/>
        <end position="39"/>
    </location>
</feature>
<feature type="compositionally biased region" description="Basic and acidic residues" evidence="2">
    <location>
        <begin position="437"/>
        <end position="446"/>
    </location>
</feature>
<feature type="compositionally biased region" description="Basic and acidic residues" evidence="2">
    <location>
        <begin position="256"/>
        <end position="265"/>
    </location>
</feature>